<protein>
    <submittedName>
        <fullName evidence="1">Uncharacterized protein</fullName>
    </submittedName>
</protein>
<name>A0A455UNE6_9GAMM</name>
<geneLocation type="plasmid" evidence="2">
    <name>pbaa-803-a dna</name>
</geneLocation>
<dbReference type="Proteomes" id="UP000320231">
    <property type="component" value="Plasmid pBAA-803-A"/>
</dbReference>
<accession>A0A455UNE6</accession>
<evidence type="ECO:0000313" key="2">
    <source>
        <dbReference type="Proteomes" id="UP000320231"/>
    </source>
</evidence>
<dbReference type="AlphaFoldDB" id="A0A455UNE6"/>
<reference evidence="1 2" key="1">
    <citation type="journal article" date="2019" name="Microbiol. Resour. Announc.">
        <title>Complete Genome Sequence of Halomonas sulfidaeris Strain Esulfide1 Isolated from a Metal Sulfide Rock at a Depth of 2,200 Meters, Obtained Using Nanopore Sequencing.</title>
        <authorList>
            <person name="Saito M."/>
            <person name="Nishigata A."/>
            <person name="Galipon J."/>
            <person name="Arakawa K."/>
        </authorList>
    </citation>
    <scope>NUCLEOTIDE SEQUENCE [LARGE SCALE GENOMIC DNA]</scope>
    <source>
        <strain evidence="1 2">ATCC BAA-803</strain>
        <plasmid evidence="2">pbaa-803-a dna</plasmid>
    </source>
</reference>
<proteinExistence type="predicted"/>
<sequence>MPSREWKLVALLGVVYTRESIQSRYWISIQAIERYLGEFGYQPIVALQRAEQLLNTARYYHILAEDPALMALELLPRPLDAIAEFVGELDNFNMIHLLAAAG</sequence>
<dbReference type="EMBL" id="AP019515">
    <property type="protein sequence ID" value="BBI65759.1"/>
    <property type="molecule type" value="Genomic_DNA"/>
</dbReference>
<keyword evidence="1" id="KW-0614">Plasmid</keyword>
<organism evidence="1 2">
    <name type="scientific">Vreelandella sulfidaeris</name>
    <dbReference type="NCBI Taxonomy" id="115553"/>
    <lineage>
        <taxon>Bacteria</taxon>
        <taxon>Pseudomonadati</taxon>
        <taxon>Pseudomonadota</taxon>
        <taxon>Gammaproteobacteria</taxon>
        <taxon>Oceanospirillales</taxon>
        <taxon>Halomonadaceae</taxon>
        <taxon>Vreelandella</taxon>
    </lineage>
</organism>
<gene>
    <name evidence="1" type="ORF">HSBAA_PA_3620</name>
</gene>
<evidence type="ECO:0000313" key="1">
    <source>
        <dbReference type="EMBL" id="BBI65759.1"/>
    </source>
</evidence>
<dbReference type="KEGG" id="hsr:HSBAA_PA_3620"/>